<sequence>MRHPHRLSSDVSQSPVMFTTNCCSATMSKCFLQTEVLIKQDFSAPSNRSSYTDALQRLSECVQARNCPFSALLSPRLRASRFTGAPQGFQTAINFSRWG</sequence>
<reference evidence="1 2" key="1">
    <citation type="journal article" date="2023" name="Sci. Data">
        <title>Genome assembly of the Korean intertidal mud-creeper Batillaria attramentaria.</title>
        <authorList>
            <person name="Patra A.K."/>
            <person name="Ho P.T."/>
            <person name="Jun S."/>
            <person name="Lee S.J."/>
            <person name="Kim Y."/>
            <person name="Won Y.J."/>
        </authorList>
    </citation>
    <scope>NUCLEOTIDE SEQUENCE [LARGE SCALE GENOMIC DNA]</scope>
    <source>
        <strain evidence="1">Wonlab-2016</strain>
    </source>
</reference>
<evidence type="ECO:0000313" key="2">
    <source>
        <dbReference type="Proteomes" id="UP001519460"/>
    </source>
</evidence>
<dbReference type="AlphaFoldDB" id="A0ABD0LHP2"/>
<protein>
    <submittedName>
        <fullName evidence="1">Uncharacterized protein</fullName>
    </submittedName>
</protein>
<accession>A0ABD0LHP2</accession>
<dbReference type="EMBL" id="JACVVK020000048">
    <property type="protein sequence ID" value="KAK7498862.1"/>
    <property type="molecule type" value="Genomic_DNA"/>
</dbReference>
<keyword evidence="2" id="KW-1185">Reference proteome</keyword>
<evidence type="ECO:0000313" key="1">
    <source>
        <dbReference type="EMBL" id="KAK7498862.1"/>
    </source>
</evidence>
<dbReference type="Proteomes" id="UP001519460">
    <property type="component" value="Unassembled WGS sequence"/>
</dbReference>
<gene>
    <name evidence="1" type="ORF">BaRGS_00009954</name>
</gene>
<comment type="caution">
    <text evidence="1">The sequence shown here is derived from an EMBL/GenBank/DDBJ whole genome shotgun (WGS) entry which is preliminary data.</text>
</comment>
<name>A0ABD0LHP2_9CAEN</name>
<organism evidence="1 2">
    <name type="scientific">Batillaria attramentaria</name>
    <dbReference type="NCBI Taxonomy" id="370345"/>
    <lineage>
        <taxon>Eukaryota</taxon>
        <taxon>Metazoa</taxon>
        <taxon>Spiralia</taxon>
        <taxon>Lophotrochozoa</taxon>
        <taxon>Mollusca</taxon>
        <taxon>Gastropoda</taxon>
        <taxon>Caenogastropoda</taxon>
        <taxon>Sorbeoconcha</taxon>
        <taxon>Cerithioidea</taxon>
        <taxon>Batillariidae</taxon>
        <taxon>Batillaria</taxon>
    </lineage>
</organism>
<proteinExistence type="predicted"/>